<proteinExistence type="predicted"/>
<dbReference type="Proteomes" id="UP000276133">
    <property type="component" value="Unassembled WGS sequence"/>
</dbReference>
<dbReference type="AlphaFoldDB" id="A0A3M7RX18"/>
<keyword evidence="2" id="KW-1185">Reference proteome</keyword>
<gene>
    <name evidence="1" type="ORF">BpHYR1_030463</name>
</gene>
<accession>A0A3M7RX18</accession>
<organism evidence="1 2">
    <name type="scientific">Brachionus plicatilis</name>
    <name type="common">Marine rotifer</name>
    <name type="synonym">Brachionus muelleri</name>
    <dbReference type="NCBI Taxonomy" id="10195"/>
    <lineage>
        <taxon>Eukaryota</taxon>
        <taxon>Metazoa</taxon>
        <taxon>Spiralia</taxon>
        <taxon>Gnathifera</taxon>
        <taxon>Rotifera</taxon>
        <taxon>Eurotatoria</taxon>
        <taxon>Monogononta</taxon>
        <taxon>Pseudotrocha</taxon>
        <taxon>Ploima</taxon>
        <taxon>Brachionidae</taxon>
        <taxon>Brachionus</taxon>
    </lineage>
</organism>
<comment type="caution">
    <text evidence="1">The sequence shown here is derived from an EMBL/GenBank/DDBJ whole genome shotgun (WGS) entry which is preliminary data.</text>
</comment>
<name>A0A3M7RX18_BRAPC</name>
<dbReference type="EMBL" id="REGN01002476">
    <property type="protein sequence ID" value="RNA27895.1"/>
    <property type="molecule type" value="Genomic_DNA"/>
</dbReference>
<evidence type="ECO:0000313" key="2">
    <source>
        <dbReference type="Proteomes" id="UP000276133"/>
    </source>
</evidence>
<reference evidence="1 2" key="1">
    <citation type="journal article" date="2018" name="Sci. Rep.">
        <title>Genomic signatures of local adaptation to the degree of environmental predictability in rotifers.</title>
        <authorList>
            <person name="Franch-Gras L."/>
            <person name="Hahn C."/>
            <person name="Garcia-Roger E.M."/>
            <person name="Carmona M.J."/>
            <person name="Serra M."/>
            <person name="Gomez A."/>
        </authorList>
    </citation>
    <scope>NUCLEOTIDE SEQUENCE [LARGE SCALE GENOMIC DNA]</scope>
    <source>
        <strain evidence="1">HYR1</strain>
    </source>
</reference>
<evidence type="ECO:0000313" key="1">
    <source>
        <dbReference type="EMBL" id="RNA27895.1"/>
    </source>
</evidence>
<sequence length="148" mass="17534">MQSIEKICPANMVVINLLHPFTLPNNSNFTCLVKILVINPHQHQHHFHQIHPKIVYNQFWQNVNKIIQSIRQCEILVQKLQDNNNNNNNSEIRVGQKSNFKVRIVSQMINRRFFMMKNLNFSKKKRWKLSFDCNLIFLTNYGLSFGAP</sequence>
<protein>
    <submittedName>
        <fullName evidence="1">Uncharacterized protein</fullName>
    </submittedName>
</protein>